<dbReference type="AlphaFoldDB" id="A0AAE3XKD1"/>
<evidence type="ECO:0000313" key="3">
    <source>
        <dbReference type="Proteomes" id="UP001185092"/>
    </source>
</evidence>
<proteinExistence type="predicted"/>
<keyword evidence="1" id="KW-1133">Transmembrane helix</keyword>
<evidence type="ECO:0000313" key="2">
    <source>
        <dbReference type="EMBL" id="MDR6237525.1"/>
    </source>
</evidence>
<feature type="transmembrane region" description="Helical" evidence="1">
    <location>
        <begin position="75"/>
        <end position="95"/>
    </location>
</feature>
<protein>
    <submittedName>
        <fullName evidence="2">Membrane protein YesL</fullName>
    </submittedName>
</protein>
<evidence type="ECO:0000256" key="1">
    <source>
        <dbReference type="SAM" id="Phobius"/>
    </source>
</evidence>
<dbReference type="RefSeq" id="WP_309936989.1">
    <property type="nucleotide sequence ID" value="NZ_AP025305.1"/>
</dbReference>
<reference evidence="2" key="1">
    <citation type="submission" date="2023-07" db="EMBL/GenBank/DDBJ databases">
        <title>Genomic Encyclopedia of Type Strains, Phase IV (KMG-IV): sequencing the most valuable type-strain genomes for metagenomic binning, comparative biology and taxonomic classification.</title>
        <authorList>
            <person name="Goeker M."/>
        </authorList>
    </citation>
    <scope>NUCLEOTIDE SEQUENCE</scope>
    <source>
        <strain evidence="2">DSM 26174</strain>
    </source>
</reference>
<feature type="transmembrane region" description="Helical" evidence="1">
    <location>
        <begin position="44"/>
        <end position="63"/>
    </location>
</feature>
<keyword evidence="1" id="KW-0812">Transmembrane</keyword>
<gene>
    <name evidence="2" type="ORF">HNQ88_000501</name>
</gene>
<dbReference type="EMBL" id="JAVDQD010000001">
    <property type="protein sequence ID" value="MDR6237525.1"/>
    <property type="molecule type" value="Genomic_DNA"/>
</dbReference>
<keyword evidence="3" id="KW-1185">Reference proteome</keyword>
<accession>A0AAE3XKD1</accession>
<organism evidence="2 3">
    <name type="scientific">Aureibacter tunicatorum</name>
    <dbReference type="NCBI Taxonomy" id="866807"/>
    <lineage>
        <taxon>Bacteria</taxon>
        <taxon>Pseudomonadati</taxon>
        <taxon>Bacteroidota</taxon>
        <taxon>Cytophagia</taxon>
        <taxon>Cytophagales</taxon>
        <taxon>Persicobacteraceae</taxon>
        <taxon>Aureibacter</taxon>
    </lineage>
</organism>
<comment type="caution">
    <text evidence="2">The sequence shown here is derived from an EMBL/GenBank/DDBJ whole genome shotgun (WGS) entry which is preliminary data.</text>
</comment>
<name>A0AAE3XKD1_9BACT</name>
<keyword evidence="1" id="KW-0472">Membrane</keyword>
<sequence length="100" mass="11274">MPKQQYTTSSSDLNLTEEEDSAVEYRTASKEDLHPNDKLKFAKMTLLGLGILAVSVIVMHFYLIIKHGSDKLETIVTAVFTAVVTLSTSIITFYFKDTRR</sequence>
<dbReference type="Proteomes" id="UP001185092">
    <property type="component" value="Unassembled WGS sequence"/>
</dbReference>